<dbReference type="InterPro" id="IPR036280">
    <property type="entry name" value="Multihaem_cyt_sf"/>
</dbReference>
<feature type="signal peptide" evidence="4">
    <location>
        <begin position="1"/>
        <end position="17"/>
    </location>
</feature>
<name>A0A1I3N277_9RHOB</name>
<protein>
    <recommendedName>
        <fullName evidence="5">Cytochrome c domain-containing protein</fullName>
    </recommendedName>
</protein>
<dbReference type="RefSeq" id="WP_092779827.1">
    <property type="nucleotide sequence ID" value="NZ_FORA01000002.1"/>
</dbReference>
<evidence type="ECO:0000256" key="1">
    <source>
        <dbReference type="ARBA" id="ARBA00022723"/>
    </source>
</evidence>
<feature type="chain" id="PRO_5011618462" description="Cytochrome c domain-containing protein" evidence="4">
    <location>
        <begin position="18"/>
        <end position="174"/>
    </location>
</feature>
<dbReference type="GO" id="GO:0046872">
    <property type="term" value="F:metal ion binding"/>
    <property type="evidence" value="ECO:0007669"/>
    <property type="project" value="UniProtKB-KW"/>
</dbReference>
<dbReference type="InterPro" id="IPR009056">
    <property type="entry name" value="Cyt_c-like_dom"/>
</dbReference>
<dbReference type="STRING" id="390807.SAMN04488095_2032"/>
<dbReference type="OrthoDB" id="656942at2"/>
<organism evidence="6 7">
    <name type="scientific">Jannaschia pohangensis</name>
    <dbReference type="NCBI Taxonomy" id="390807"/>
    <lineage>
        <taxon>Bacteria</taxon>
        <taxon>Pseudomonadati</taxon>
        <taxon>Pseudomonadota</taxon>
        <taxon>Alphaproteobacteria</taxon>
        <taxon>Rhodobacterales</taxon>
        <taxon>Roseobacteraceae</taxon>
        <taxon>Jannaschia</taxon>
    </lineage>
</organism>
<keyword evidence="1 3" id="KW-0479">Metal-binding</keyword>
<dbReference type="Proteomes" id="UP000199110">
    <property type="component" value="Unassembled WGS sequence"/>
</dbReference>
<keyword evidence="4" id="KW-0732">Signal</keyword>
<keyword evidence="7" id="KW-1185">Reference proteome</keyword>
<dbReference type="GO" id="GO:0009055">
    <property type="term" value="F:electron transfer activity"/>
    <property type="evidence" value="ECO:0007669"/>
    <property type="project" value="InterPro"/>
</dbReference>
<evidence type="ECO:0000259" key="5">
    <source>
        <dbReference type="PROSITE" id="PS51007"/>
    </source>
</evidence>
<evidence type="ECO:0000256" key="4">
    <source>
        <dbReference type="SAM" id="SignalP"/>
    </source>
</evidence>
<evidence type="ECO:0000313" key="7">
    <source>
        <dbReference type="Proteomes" id="UP000199110"/>
    </source>
</evidence>
<reference evidence="6 7" key="1">
    <citation type="submission" date="2016-10" db="EMBL/GenBank/DDBJ databases">
        <authorList>
            <person name="de Groot N.N."/>
        </authorList>
    </citation>
    <scope>NUCLEOTIDE SEQUENCE [LARGE SCALE GENOMIC DNA]</scope>
    <source>
        <strain evidence="6 7">DSM 19073</strain>
    </source>
</reference>
<gene>
    <name evidence="6" type="ORF">SAMN04488095_2032</name>
</gene>
<evidence type="ECO:0000256" key="3">
    <source>
        <dbReference type="PROSITE-ProRule" id="PRU00433"/>
    </source>
</evidence>
<proteinExistence type="predicted"/>
<dbReference type="EMBL" id="FORA01000002">
    <property type="protein sequence ID" value="SFJ03329.1"/>
    <property type="molecule type" value="Genomic_DNA"/>
</dbReference>
<evidence type="ECO:0000256" key="2">
    <source>
        <dbReference type="ARBA" id="ARBA00023004"/>
    </source>
</evidence>
<keyword evidence="3" id="KW-0349">Heme</keyword>
<dbReference type="AlphaFoldDB" id="A0A1I3N277"/>
<dbReference type="SUPFAM" id="SSF48695">
    <property type="entry name" value="Multiheme cytochromes"/>
    <property type="match status" value="1"/>
</dbReference>
<dbReference type="GO" id="GO:0020037">
    <property type="term" value="F:heme binding"/>
    <property type="evidence" value="ECO:0007669"/>
    <property type="project" value="InterPro"/>
</dbReference>
<dbReference type="PROSITE" id="PS51007">
    <property type="entry name" value="CYTC"/>
    <property type="match status" value="1"/>
</dbReference>
<keyword evidence="2 3" id="KW-0408">Iron</keyword>
<accession>A0A1I3N277</accession>
<feature type="domain" description="Cytochrome c" evidence="5">
    <location>
        <begin position="57"/>
        <end position="171"/>
    </location>
</feature>
<evidence type="ECO:0000313" key="6">
    <source>
        <dbReference type="EMBL" id="SFJ03329.1"/>
    </source>
</evidence>
<sequence length="174" mass="18234">MIRAAALLLALAGPAAAQDFAPVYDVLSHPRCANCHVDEAGIPLWSNDDGTTRPHGMNVQAGESRMGIETLPCATCHGTQNNPLPGGAPGAPDWALPPAEMVWAARSAREICEQLKDPERNGGRTLEEVADHVVHDPLVLWGWTPGPGRDPAPGTPEETAAAILAWAEAGSTCP</sequence>